<sequence>MKLQFVLTLIVLVSAVQCKVHTSVVDTDIGPTRGRFFYTYYQLKKYSGFFGLPYAKSPIGDLRFADPVEHPGWTDVFNATETGPICPQYVLSGIFGQEDCLTLNVYTPAVEFPHRDKLYPVMVWIYGGGFIFGTNIKDIYGPDLLIEENVVVVIMNYRMSALGFFSLGVDGADGNQGLKDQALALKWVQKHIDKFGGDPNQVTVFGESSGAACVGYHLISPLSRGLFSKAILQSGSPLCTWAYQTKTDAHLKARELARILEIYDTDPSEILSKLKEVNMTKLMTAAATMLVQITPFLPTVESVNPERAIITDCPSSYFESGNVAPVPILMGYNQDEAMLFTSVLDDLRQILVNTLIVPASTAGLDVVGNIGQIKNFMFDASYKKLTDIASSFFFESPIDLTQQLLAKRGDEYPVFYYKLRYSAPDNLHILVDPLMNGTSHGDDVFLFFHANLISTISPDNDITIQRKKFVKLWTTFAKQGNPTNPPDQFSSNWENSGSEGKQMLLDPDNFHMVPRQISTESVTLVQKPYHSILPALQACESSIVSKLNFV</sequence>
<keyword evidence="4" id="KW-1015">Disulfide bond</keyword>
<dbReference type="GO" id="GO:0052689">
    <property type="term" value="F:carboxylic ester hydrolase activity"/>
    <property type="evidence" value="ECO:0007669"/>
    <property type="project" value="UniProtKB-KW"/>
</dbReference>
<keyword evidence="2" id="KW-0719">Serine esterase</keyword>
<dbReference type="PANTHER" id="PTHR43142">
    <property type="entry name" value="CARBOXYLIC ESTER HYDROLASE"/>
    <property type="match status" value="1"/>
</dbReference>
<dbReference type="InterPro" id="IPR019826">
    <property type="entry name" value="Carboxylesterase_B_AS"/>
</dbReference>
<evidence type="ECO:0000256" key="1">
    <source>
        <dbReference type="ARBA" id="ARBA00005964"/>
    </source>
</evidence>
<dbReference type="InterPro" id="IPR002018">
    <property type="entry name" value="CarbesteraseB"/>
</dbReference>
<dbReference type="Pfam" id="PF00135">
    <property type="entry name" value="COesterase"/>
    <property type="match status" value="1"/>
</dbReference>
<evidence type="ECO:0000313" key="9">
    <source>
        <dbReference type="Proteomes" id="UP000076502"/>
    </source>
</evidence>
<dbReference type="PROSITE" id="PS00941">
    <property type="entry name" value="CARBOXYLESTERASE_B_2"/>
    <property type="match status" value="1"/>
</dbReference>
<dbReference type="EMBL" id="KQ434783">
    <property type="protein sequence ID" value="KZC04915.1"/>
    <property type="molecule type" value="Genomic_DNA"/>
</dbReference>
<evidence type="ECO:0000256" key="3">
    <source>
        <dbReference type="ARBA" id="ARBA00022801"/>
    </source>
</evidence>
<evidence type="ECO:0000256" key="5">
    <source>
        <dbReference type="ARBA" id="ARBA00023180"/>
    </source>
</evidence>
<feature type="signal peptide" evidence="6">
    <location>
        <begin position="1"/>
        <end position="18"/>
    </location>
</feature>
<evidence type="ECO:0000259" key="7">
    <source>
        <dbReference type="Pfam" id="PF00135"/>
    </source>
</evidence>
<organism evidence="8 9">
    <name type="scientific">Dufourea novaeangliae</name>
    <name type="common">Sweat bee</name>
    <dbReference type="NCBI Taxonomy" id="178035"/>
    <lineage>
        <taxon>Eukaryota</taxon>
        <taxon>Metazoa</taxon>
        <taxon>Ecdysozoa</taxon>
        <taxon>Arthropoda</taxon>
        <taxon>Hexapoda</taxon>
        <taxon>Insecta</taxon>
        <taxon>Pterygota</taxon>
        <taxon>Neoptera</taxon>
        <taxon>Endopterygota</taxon>
        <taxon>Hymenoptera</taxon>
        <taxon>Apocrita</taxon>
        <taxon>Aculeata</taxon>
        <taxon>Apoidea</taxon>
        <taxon>Anthophila</taxon>
        <taxon>Halictidae</taxon>
        <taxon>Rophitinae</taxon>
        <taxon>Dufourea</taxon>
    </lineage>
</organism>
<name>A0A154NZ10_DUFNO</name>
<gene>
    <name evidence="8" type="ORF">WN55_09714</name>
</gene>
<feature type="domain" description="Carboxylesterase type B" evidence="7">
    <location>
        <begin position="23"/>
        <end position="504"/>
    </location>
</feature>
<dbReference type="OrthoDB" id="19653at2759"/>
<dbReference type="PROSITE" id="PS00122">
    <property type="entry name" value="CARBOXYLESTERASE_B_1"/>
    <property type="match status" value="1"/>
</dbReference>
<evidence type="ECO:0000313" key="8">
    <source>
        <dbReference type="EMBL" id="KZC04915.1"/>
    </source>
</evidence>
<dbReference type="SUPFAM" id="SSF53474">
    <property type="entry name" value="alpha/beta-Hydrolases"/>
    <property type="match status" value="1"/>
</dbReference>
<dbReference type="AlphaFoldDB" id="A0A154NZ10"/>
<evidence type="ECO:0000256" key="2">
    <source>
        <dbReference type="ARBA" id="ARBA00022487"/>
    </source>
</evidence>
<proteinExistence type="inferred from homology"/>
<dbReference type="Proteomes" id="UP000076502">
    <property type="component" value="Unassembled WGS sequence"/>
</dbReference>
<protein>
    <recommendedName>
        <fullName evidence="6">Carboxylic ester hydrolase</fullName>
        <ecNumber evidence="6">3.1.1.-</ecNumber>
    </recommendedName>
</protein>
<reference evidence="8 9" key="1">
    <citation type="submission" date="2015-07" db="EMBL/GenBank/DDBJ databases">
        <title>The genome of Dufourea novaeangliae.</title>
        <authorList>
            <person name="Pan H."/>
            <person name="Kapheim K."/>
        </authorList>
    </citation>
    <scope>NUCLEOTIDE SEQUENCE [LARGE SCALE GENOMIC DNA]</scope>
    <source>
        <strain evidence="8">0120121106</strain>
        <tissue evidence="8">Whole body</tissue>
    </source>
</reference>
<keyword evidence="5" id="KW-0325">Glycoprotein</keyword>
<keyword evidence="6" id="KW-0732">Signal</keyword>
<dbReference type="EC" id="3.1.1.-" evidence="6"/>
<keyword evidence="9" id="KW-1185">Reference proteome</keyword>
<dbReference type="InterPro" id="IPR019819">
    <property type="entry name" value="Carboxylesterase_B_CS"/>
</dbReference>
<accession>A0A154NZ10</accession>
<dbReference type="Gene3D" id="3.40.50.1820">
    <property type="entry name" value="alpha/beta hydrolase"/>
    <property type="match status" value="1"/>
</dbReference>
<evidence type="ECO:0000256" key="6">
    <source>
        <dbReference type="RuleBase" id="RU361235"/>
    </source>
</evidence>
<keyword evidence="3 6" id="KW-0378">Hydrolase</keyword>
<dbReference type="PANTHER" id="PTHR43142:SF1">
    <property type="entry name" value="CARBOXYLIC ESTER HYDROLASE"/>
    <property type="match status" value="1"/>
</dbReference>
<dbReference type="STRING" id="178035.A0A154NZ10"/>
<dbReference type="ESTHER" id="9hyme-a0a154nz10">
    <property type="family name" value="Carb_B_Arthropoda"/>
</dbReference>
<feature type="chain" id="PRO_5007359309" description="Carboxylic ester hydrolase" evidence="6">
    <location>
        <begin position="19"/>
        <end position="550"/>
    </location>
</feature>
<dbReference type="InterPro" id="IPR029058">
    <property type="entry name" value="AB_hydrolase_fold"/>
</dbReference>
<comment type="similarity">
    <text evidence="1 6">Belongs to the type-B carboxylesterase/lipase family.</text>
</comment>
<evidence type="ECO:0000256" key="4">
    <source>
        <dbReference type="ARBA" id="ARBA00023157"/>
    </source>
</evidence>